<dbReference type="Proteomes" id="UP001216253">
    <property type="component" value="Unassembled WGS sequence"/>
</dbReference>
<keyword evidence="4" id="KW-1185">Reference proteome</keyword>
<gene>
    <name evidence="3" type="ORF">PYV00_03945</name>
</gene>
<feature type="transmembrane region" description="Helical" evidence="1">
    <location>
        <begin position="190"/>
        <end position="212"/>
    </location>
</feature>
<dbReference type="Pfam" id="PF13630">
    <property type="entry name" value="SdpI"/>
    <property type="match status" value="1"/>
</dbReference>
<dbReference type="EMBL" id="JARESE010000010">
    <property type="protein sequence ID" value="MDE8650872.1"/>
    <property type="molecule type" value="Genomic_DNA"/>
</dbReference>
<dbReference type="PANTHER" id="PTHR37810:SF5">
    <property type="entry name" value="IMMUNITY PROTEIN SDPI"/>
    <property type="match status" value="1"/>
</dbReference>
<proteinExistence type="predicted"/>
<protein>
    <submittedName>
        <fullName evidence="3">SdpI family protein</fullName>
    </submittedName>
</protein>
<feature type="transmembrane region" description="Helical" evidence="1">
    <location>
        <begin position="164"/>
        <end position="184"/>
    </location>
</feature>
<dbReference type="InterPro" id="IPR012867">
    <property type="entry name" value="DUF1648"/>
</dbReference>
<evidence type="ECO:0000256" key="1">
    <source>
        <dbReference type="SAM" id="Phobius"/>
    </source>
</evidence>
<organism evidence="3 4">
    <name type="scientific">Novosphingobium album</name>
    <name type="common">ex Liu et al. 2023</name>
    <dbReference type="NCBI Taxonomy" id="3031130"/>
    <lineage>
        <taxon>Bacteria</taxon>
        <taxon>Pseudomonadati</taxon>
        <taxon>Pseudomonadota</taxon>
        <taxon>Alphaproteobacteria</taxon>
        <taxon>Sphingomonadales</taxon>
        <taxon>Sphingomonadaceae</taxon>
        <taxon>Novosphingobium</taxon>
    </lineage>
</organism>
<dbReference type="InterPro" id="IPR026272">
    <property type="entry name" value="SdpI"/>
</dbReference>
<reference evidence="3 4" key="1">
    <citation type="submission" date="2023-03" db="EMBL/GenBank/DDBJ databases">
        <title>NovoSphingobium album sp. nov. isolated from polycyclic aromatic hydrocarbons- and heavy-metal polluted soil.</title>
        <authorList>
            <person name="Liu Z."/>
            <person name="Wang K."/>
        </authorList>
    </citation>
    <scope>NUCLEOTIDE SEQUENCE [LARGE SCALE GENOMIC DNA]</scope>
    <source>
        <strain evidence="3 4">H3SJ31-1</strain>
    </source>
</reference>
<name>A0ABT5WLE7_9SPHN</name>
<dbReference type="Pfam" id="PF07853">
    <property type="entry name" value="DUF1648"/>
    <property type="match status" value="1"/>
</dbReference>
<dbReference type="PANTHER" id="PTHR37810">
    <property type="entry name" value="IMMUNITY PROTEIN SDPI"/>
    <property type="match status" value="1"/>
</dbReference>
<keyword evidence="1" id="KW-0812">Transmembrane</keyword>
<accession>A0ABT5WLE7</accession>
<dbReference type="InterPro" id="IPR025962">
    <property type="entry name" value="SdpI/YhfL"/>
</dbReference>
<dbReference type="PIRSF" id="PIRSF038959">
    <property type="entry name" value="SdpI"/>
    <property type="match status" value="1"/>
</dbReference>
<evidence type="ECO:0000313" key="4">
    <source>
        <dbReference type="Proteomes" id="UP001216253"/>
    </source>
</evidence>
<comment type="caution">
    <text evidence="3">The sequence shown here is derived from an EMBL/GenBank/DDBJ whole genome shotgun (WGS) entry which is preliminary data.</text>
</comment>
<feature type="transmembrane region" description="Helical" evidence="1">
    <location>
        <begin position="114"/>
        <end position="135"/>
    </location>
</feature>
<feature type="transmembrane region" description="Helical" evidence="1">
    <location>
        <begin position="53"/>
        <end position="74"/>
    </location>
</feature>
<evidence type="ECO:0000313" key="3">
    <source>
        <dbReference type="EMBL" id="MDE8650872.1"/>
    </source>
</evidence>
<evidence type="ECO:0000259" key="2">
    <source>
        <dbReference type="Pfam" id="PF07853"/>
    </source>
</evidence>
<sequence>MKVRGWLIASAGVVLAMTLLGLLALTRLPDGALLPTHWNAAGEVDSHMPARMAVAIMPAMTALIGLLFAILPGIEPLQRQLAQSAPVLKVAWAMVLVVLGMAHLMILAPAFGWHLAPTLLLVGVGIGLVALGNVLPKSRPGYFVGIRTPWTLVSTDVWIATHRLGGRCFITAGVVMVLAALSPIPPHWRAGLTIGAIAFAAIVPIVWSWWLWRGLGKPPARPPE</sequence>
<keyword evidence="1" id="KW-1133">Transmembrane helix</keyword>
<keyword evidence="1" id="KW-0472">Membrane</keyword>
<feature type="domain" description="DUF1648" evidence="2">
    <location>
        <begin position="13"/>
        <end position="61"/>
    </location>
</feature>
<feature type="transmembrane region" description="Helical" evidence="1">
    <location>
        <begin position="86"/>
        <end position="108"/>
    </location>
</feature>
<dbReference type="RefSeq" id="WP_275226951.1">
    <property type="nucleotide sequence ID" value="NZ_JARESE010000010.1"/>
</dbReference>